<dbReference type="STRING" id="27334.A0A0A2JMN6"/>
<sequence>MAGSKCSFPSRDEVEHFLSDLPPSMNRYTYEGKEQFDQILKIEYDRFERSLHHLDPNAPEISEYFVIAIDPSSFEKEFLLPDPIAGLRLFYHAALHILILRMTTPEHAQAAMALNSEVLETLQPMGLFRALQGFGGVNIDVGNGSIKQPDWGWGPIRRSRGDPQRPKVVVEVAVSETATNLRNNARLWVDPVRGRANMAITVKVNRKKPQITIDTYEWDSVSQYPIVIPFHHIFGGAPEIPKETDVQLGRQHLVNFATSPAVFAEV</sequence>
<evidence type="ECO:0000313" key="1">
    <source>
        <dbReference type="EMBL" id="KGO53555.1"/>
    </source>
</evidence>
<keyword evidence="2" id="KW-1185">Reference proteome</keyword>
<dbReference type="GeneID" id="27678854"/>
<reference evidence="1 2" key="1">
    <citation type="journal article" date="2015" name="Mol. Plant Microbe Interact.">
        <title>Genome, transcriptome, and functional analyses of Penicillium expansum provide new insights into secondary metabolism and pathogenicity.</title>
        <authorList>
            <person name="Ballester A.R."/>
            <person name="Marcet-Houben M."/>
            <person name="Levin E."/>
            <person name="Sela N."/>
            <person name="Selma-Lazaro C."/>
            <person name="Carmona L."/>
            <person name="Wisniewski M."/>
            <person name="Droby S."/>
            <person name="Gonzalez-Candelas L."/>
            <person name="Gabaldon T."/>
        </authorList>
    </citation>
    <scope>NUCLEOTIDE SEQUENCE [LARGE SCALE GENOMIC DNA]</scope>
    <source>
        <strain evidence="1 2">MD-8</strain>
    </source>
</reference>
<protein>
    <submittedName>
        <fullName evidence="1">Uncharacterized protein</fullName>
    </submittedName>
</protein>
<name>A0A0A2JMN6_PENEN</name>
<evidence type="ECO:0000313" key="2">
    <source>
        <dbReference type="Proteomes" id="UP000030143"/>
    </source>
</evidence>
<proteinExistence type="predicted"/>
<gene>
    <name evidence="1" type="ORF">PEX2_061630</name>
</gene>
<dbReference type="EMBL" id="JQFZ01000250">
    <property type="protein sequence ID" value="KGO53555.1"/>
    <property type="molecule type" value="Genomic_DNA"/>
</dbReference>
<dbReference type="VEuPathDB" id="FungiDB:PEXP_067780"/>
<dbReference type="AlphaFoldDB" id="A0A0A2JMN6"/>
<accession>A0A0A2JMN6</accession>
<comment type="caution">
    <text evidence="1">The sequence shown here is derived from an EMBL/GenBank/DDBJ whole genome shotgun (WGS) entry which is preliminary data.</text>
</comment>
<dbReference type="Proteomes" id="UP000030143">
    <property type="component" value="Unassembled WGS sequence"/>
</dbReference>
<dbReference type="HOGENOM" id="CLU_058490_3_0_1"/>
<dbReference type="RefSeq" id="XP_016596157.1">
    <property type="nucleotide sequence ID" value="XM_016743434.1"/>
</dbReference>
<organism evidence="1 2">
    <name type="scientific">Penicillium expansum</name>
    <name type="common">Blue mold rot fungus</name>
    <dbReference type="NCBI Taxonomy" id="27334"/>
    <lineage>
        <taxon>Eukaryota</taxon>
        <taxon>Fungi</taxon>
        <taxon>Dikarya</taxon>
        <taxon>Ascomycota</taxon>
        <taxon>Pezizomycotina</taxon>
        <taxon>Eurotiomycetes</taxon>
        <taxon>Eurotiomycetidae</taxon>
        <taxon>Eurotiales</taxon>
        <taxon>Aspergillaceae</taxon>
        <taxon>Penicillium</taxon>
    </lineage>
</organism>